<evidence type="ECO:0000313" key="3">
    <source>
        <dbReference type="EMBL" id="PQJ28116.1"/>
    </source>
</evidence>
<evidence type="ECO:0000256" key="1">
    <source>
        <dbReference type="SAM" id="SignalP"/>
    </source>
</evidence>
<keyword evidence="1" id="KW-0732">Signal</keyword>
<protein>
    <recommendedName>
        <fullName evidence="2">DUF7133 domain-containing protein</fullName>
    </recommendedName>
</protein>
<organism evidence="3 4">
    <name type="scientific">Rubritalea profundi</name>
    <dbReference type="NCBI Taxonomy" id="1658618"/>
    <lineage>
        <taxon>Bacteria</taxon>
        <taxon>Pseudomonadati</taxon>
        <taxon>Verrucomicrobiota</taxon>
        <taxon>Verrucomicrobiia</taxon>
        <taxon>Verrucomicrobiales</taxon>
        <taxon>Rubritaleaceae</taxon>
        <taxon>Rubritalea</taxon>
    </lineage>
</organism>
<dbReference type="AlphaFoldDB" id="A0A2S7TZE2"/>
<sequence length="156" mass="16579">MPSFYSKIALGVALGLFLSSSWSVAQQGDKKDRKGIKQIDPIAADKIPPSPYLDLNAATKAFKVADGYVVDPVASGKDVDMVVAISFDANGRAWTAEMRSYMPNIDGTGEDTNGDGKTDKTTTFLDGLILPRAVAVTSDGCLYTSGDVLYFTNARG</sequence>
<keyword evidence="4" id="KW-1185">Reference proteome</keyword>
<dbReference type="RefSeq" id="WP_105042621.1">
    <property type="nucleotide sequence ID" value="NZ_MQWA01000001.1"/>
</dbReference>
<feature type="domain" description="DUF7133" evidence="2">
    <location>
        <begin position="57"/>
        <end position="151"/>
    </location>
</feature>
<dbReference type="EMBL" id="MQWA01000001">
    <property type="protein sequence ID" value="PQJ28116.1"/>
    <property type="molecule type" value="Genomic_DNA"/>
</dbReference>
<dbReference type="Proteomes" id="UP000239907">
    <property type="component" value="Unassembled WGS sequence"/>
</dbReference>
<gene>
    <name evidence="3" type="ORF">BSZ32_06105</name>
</gene>
<proteinExistence type="predicted"/>
<evidence type="ECO:0000259" key="2">
    <source>
        <dbReference type="Pfam" id="PF23500"/>
    </source>
</evidence>
<dbReference type="Pfam" id="PF23500">
    <property type="entry name" value="DUF7133"/>
    <property type="match status" value="1"/>
</dbReference>
<accession>A0A2S7TZE2</accession>
<comment type="caution">
    <text evidence="3">The sequence shown here is derived from an EMBL/GenBank/DDBJ whole genome shotgun (WGS) entry which is preliminary data.</text>
</comment>
<reference evidence="3 4" key="1">
    <citation type="submission" date="2016-12" db="EMBL/GenBank/DDBJ databases">
        <title>Study of bacterial adaptation to deep sea.</title>
        <authorList>
            <person name="Song J."/>
            <person name="Yoshizawa S."/>
            <person name="Kogure K."/>
        </authorList>
    </citation>
    <scope>NUCLEOTIDE SEQUENCE [LARGE SCALE GENOMIC DNA]</scope>
    <source>
        <strain evidence="3 4">SAORIC-165</strain>
    </source>
</reference>
<name>A0A2S7TZE2_9BACT</name>
<dbReference type="InterPro" id="IPR055557">
    <property type="entry name" value="DUF7133"/>
</dbReference>
<evidence type="ECO:0000313" key="4">
    <source>
        <dbReference type="Proteomes" id="UP000239907"/>
    </source>
</evidence>
<feature type="signal peptide" evidence="1">
    <location>
        <begin position="1"/>
        <end position="25"/>
    </location>
</feature>
<feature type="chain" id="PRO_5015621338" description="DUF7133 domain-containing protein" evidence="1">
    <location>
        <begin position="26"/>
        <end position="156"/>
    </location>
</feature>